<dbReference type="EMBL" id="MPIN01000012">
    <property type="protein sequence ID" value="OJH35858.1"/>
    <property type="molecule type" value="Genomic_DNA"/>
</dbReference>
<organism evidence="4 5">
    <name type="scientific">Cystobacter ferrugineus</name>
    <dbReference type="NCBI Taxonomy" id="83449"/>
    <lineage>
        <taxon>Bacteria</taxon>
        <taxon>Pseudomonadati</taxon>
        <taxon>Myxococcota</taxon>
        <taxon>Myxococcia</taxon>
        <taxon>Myxococcales</taxon>
        <taxon>Cystobacterineae</taxon>
        <taxon>Archangiaceae</taxon>
        <taxon>Cystobacter</taxon>
    </lineage>
</organism>
<dbReference type="Proteomes" id="UP000182229">
    <property type="component" value="Unassembled WGS sequence"/>
</dbReference>
<feature type="region of interest" description="Disordered" evidence="1">
    <location>
        <begin position="139"/>
        <end position="172"/>
    </location>
</feature>
<dbReference type="SMART" id="SM00471">
    <property type="entry name" value="HDc"/>
    <property type="match status" value="1"/>
</dbReference>
<dbReference type="STRING" id="83449.BON30_35085"/>
<keyword evidence="2" id="KW-1133">Transmembrane helix</keyword>
<dbReference type="Gene3D" id="1.10.3210.10">
    <property type="entry name" value="Hypothetical protein af1432"/>
    <property type="match status" value="1"/>
</dbReference>
<keyword evidence="5" id="KW-1185">Reference proteome</keyword>
<dbReference type="NCBIfam" id="TIGR00277">
    <property type="entry name" value="HDIG"/>
    <property type="match status" value="1"/>
</dbReference>
<evidence type="ECO:0000256" key="2">
    <source>
        <dbReference type="SAM" id="Phobius"/>
    </source>
</evidence>
<dbReference type="InterPro" id="IPR003607">
    <property type="entry name" value="HD/PDEase_dom"/>
</dbReference>
<dbReference type="InterPro" id="IPR006674">
    <property type="entry name" value="HD_domain"/>
</dbReference>
<sequence length="836" mass="90991">MKTAMAEPESPPPGLSPLDALSRRFRLGPQWGRRLTNLLLLGAVSVAAGFVISPGLYSQQIPALTEENLGRPFRTNAPAGFKAGRDYDILHEAMTEKRRQEARAAVRPVYDLSPGVASELRTAVSGAFSDMRRRLAEKEEAAAQAASAEPTDTRKARKPSAPTAEERERQRQELEAMRESFLVLLFGRRDAGFEAEDFQALNAGRFSEALEVATLLLVERAYGFSEPLPVYIAPSREELAREGLQGITVRDLRHNGEQTLAITAPTVVDLRESYTEMERFASVPGNLLPDSPVVQRRAVLRLAKRLVRPNLTINLAETDARRRLAAAAVKDAVISIKKGQRVIGDGELVNETHLVAIRGMRAQTDRLDLLQLQVGGTGLVALLISATYLFCRAAFRRFRPTRKDALLLGMLLVSMLGLAQIWVSIADAVQDRYAALPLEAFYYAFPVAAGAMLVRFVLSEELALFFAIVLACLCGVMLGNSLSFGIYALVGALVAADRITRAKDRVGIFKAGLISGVANLLAVLFLFLAEGKGLTPDTLLTAVFAFLGTTLGVPVVVLALTPLIESVFGYASDLKLLELANLNHPALKELIVQAPGTYHHSIIIGTLVENAAEDIGANPLLARSCAYYHDIGKGRNPLYFGENQKGDNRHDGLAPAMSAVIIKRHVTEGLEMARQYRLPKLVADAIPQHHGTRLVGYFFHKALKEQEGKEGAPPLDESIFRYPGPKPQFREAALVMIADAVEASTRSLPEPTSARLQAQVQKMINLIFSEGQLDECDLTLRDLNLISQSFLHTLEGIYHARPEYPAGALQAGPKGSLMVAPAAKQEGKARPVGTGT</sequence>
<name>A0A1L9B0R9_9BACT</name>
<feature type="transmembrane region" description="Helical" evidence="2">
    <location>
        <begin position="540"/>
        <end position="564"/>
    </location>
</feature>
<feature type="transmembrane region" description="Helical" evidence="2">
    <location>
        <begin position="370"/>
        <end position="393"/>
    </location>
</feature>
<feature type="transmembrane region" description="Helical" evidence="2">
    <location>
        <begin position="465"/>
        <end position="496"/>
    </location>
</feature>
<evidence type="ECO:0000259" key="3">
    <source>
        <dbReference type="SMART" id="SM00471"/>
    </source>
</evidence>
<dbReference type="Pfam" id="PF07697">
    <property type="entry name" value="7TMR-HDED"/>
    <property type="match status" value="1"/>
</dbReference>
<dbReference type="CDD" id="cd00077">
    <property type="entry name" value="HDc"/>
    <property type="match status" value="1"/>
</dbReference>
<feature type="transmembrane region" description="Helical" evidence="2">
    <location>
        <begin position="508"/>
        <end position="528"/>
    </location>
</feature>
<protein>
    <submittedName>
        <fullName evidence="4">Phosphodiesterase</fullName>
    </submittedName>
</protein>
<proteinExistence type="predicted"/>
<feature type="transmembrane region" description="Helical" evidence="2">
    <location>
        <begin position="440"/>
        <end position="458"/>
    </location>
</feature>
<feature type="domain" description="HD/PDEase" evidence="3">
    <location>
        <begin position="593"/>
        <end position="753"/>
    </location>
</feature>
<dbReference type="Pfam" id="PF01966">
    <property type="entry name" value="HD"/>
    <property type="match status" value="1"/>
</dbReference>
<feature type="transmembrane region" description="Helical" evidence="2">
    <location>
        <begin position="35"/>
        <end position="57"/>
    </location>
</feature>
<keyword evidence="2" id="KW-0812">Transmembrane</keyword>
<accession>A0A1L9B0R9</accession>
<dbReference type="PANTHER" id="PTHR36442">
    <property type="entry name" value="CYCLIC-DI-AMP PHOSPHODIESTERASE PGPH"/>
    <property type="match status" value="1"/>
</dbReference>
<evidence type="ECO:0000313" key="4">
    <source>
        <dbReference type="EMBL" id="OJH35858.1"/>
    </source>
</evidence>
<dbReference type="InterPro" id="IPR052722">
    <property type="entry name" value="PgpH_phosphodiesterase"/>
</dbReference>
<dbReference type="PANTHER" id="PTHR36442:SF1">
    <property type="entry name" value="CYCLIC-DI-AMP PHOSPHODIESTERASE PGPH"/>
    <property type="match status" value="1"/>
</dbReference>
<comment type="caution">
    <text evidence="4">The sequence shown here is derived from an EMBL/GenBank/DDBJ whole genome shotgun (WGS) entry which is preliminary data.</text>
</comment>
<dbReference type="SUPFAM" id="SSF109604">
    <property type="entry name" value="HD-domain/PDEase-like"/>
    <property type="match status" value="1"/>
</dbReference>
<dbReference type="InterPro" id="IPR011624">
    <property type="entry name" value="Metal-dep_PHydrolase_7TM_extra"/>
</dbReference>
<dbReference type="AlphaFoldDB" id="A0A1L9B0R9"/>
<evidence type="ECO:0000313" key="5">
    <source>
        <dbReference type="Proteomes" id="UP000182229"/>
    </source>
</evidence>
<dbReference type="OrthoDB" id="9806952at2"/>
<evidence type="ECO:0000256" key="1">
    <source>
        <dbReference type="SAM" id="MobiDB-lite"/>
    </source>
</evidence>
<feature type="transmembrane region" description="Helical" evidence="2">
    <location>
        <begin position="405"/>
        <end position="425"/>
    </location>
</feature>
<gene>
    <name evidence="4" type="ORF">BON30_35085</name>
</gene>
<reference evidence="4 5" key="2">
    <citation type="submission" date="2016-12" db="EMBL/GenBank/DDBJ databases">
        <title>Draft Genome Sequence of Cystobacter ferrugineus Strain Cbfe23.</title>
        <authorList>
            <person name="Akbar S."/>
            <person name="Dowd S.E."/>
            <person name="Stevens D.C."/>
        </authorList>
    </citation>
    <scope>NUCLEOTIDE SEQUENCE [LARGE SCALE GENOMIC DNA]</scope>
    <source>
        <strain evidence="4 5">Cbfe23</strain>
    </source>
</reference>
<dbReference type="InterPro" id="IPR006675">
    <property type="entry name" value="HDIG_dom"/>
</dbReference>
<dbReference type="Pfam" id="PF07698">
    <property type="entry name" value="7TM-7TMR_HD"/>
    <property type="match status" value="1"/>
</dbReference>
<reference evidence="5" key="1">
    <citation type="submission" date="2016-11" db="EMBL/GenBank/DDBJ databases">
        <authorList>
            <person name="Shukria A."/>
            <person name="Stevens D.C."/>
        </authorList>
    </citation>
    <scope>NUCLEOTIDE SEQUENCE [LARGE SCALE GENOMIC DNA]</scope>
    <source>
        <strain evidence="5">Cbfe23</strain>
    </source>
</reference>
<dbReference type="InterPro" id="IPR011621">
    <property type="entry name" value="Metal-dep_PHydrolase_7TM_intra"/>
</dbReference>
<keyword evidence="2" id="KW-0472">Membrane</keyword>